<dbReference type="AlphaFoldDB" id="A0A232M721"/>
<gene>
    <name evidence="2" type="ORF">Egran_00040</name>
</gene>
<name>A0A232M721_9EURO</name>
<organism evidence="2 3">
    <name type="scientific">Elaphomyces granulatus</name>
    <dbReference type="NCBI Taxonomy" id="519963"/>
    <lineage>
        <taxon>Eukaryota</taxon>
        <taxon>Fungi</taxon>
        <taxon>Dikarya</taxon>
        <taxon>Ascomycota</taxon>
        <taxon>Pezizomycotina</taxon>
        <taxon>Eurotiomycetes</taxon>
        <taxon>Eurotiomycetidae</taxon>
        <taxon>Eurotiales</taxon>
        <taxon>Elaphomycetaceae</taxon>
        <taxon>Elaphomyces</taxon>
    </lineage>
</organism>
<comment type="caution">
    <text evidence="2">The sequence shown here is derived from an EMBL/GenBank/DDBJ whole genome shotgun (WGS) entry which is preliminary data.</text>
</comment>
<evidence type="ECO:0000313" key="3">
    <source>
        <dbReference type="Proteomes" id="UP000243515"/>
    </source>
</evidence>
<feature type="compositionally biased region" description="Low complexity" evidence="1">
    <location>
        <begin position="169"/>
        <end position="191"/>
    </location>
</feature>
<dbReference type="EMBL" id="NPHW01000900">
    <property type="protein sequence ID" value="OXV12199.1"/>
    <property type="molecule type" value="Genomic_DNA"/>
</dbReference>
<evidence type="ECO:0000256" key="1">
    <source>
        <dbReference type="SAM" id="MobiDB-lite"/>
    </source>
</evidence>
<reference evidence="2 3" key="1">
    <citation type="journal article" date="2015" name="Environ. Microbiol.">
        <title>Metagenome sequence of Elaphomyces granulatus from sporocarp tissue reveals Ascomycota ectomycorrhizal fingerprints of genome expansion and a Proteobacteria-rich microbiome.</title>
        <authorList>
            <person name="Quandt C.A."/>
            <person name="Kohler A."/>
            <person name="Hesse C.N."/>
            <person name="Sharpton T.J."/>
            <person name="Martin F."/>
            <person name="Spatafora J.W."/>
        </authorList>
    </citation>
    <scope>NUCLEOTIDE SEQUENCE [LARGE SCALE GENOMIC DNA]</scope>
    <source>
        <strain evidence="2 3">OSC145934</strain>
    </source>
</reference>
<sequence length="232" mass="25752">MKRTLKVYAWNVSLMELSPEFCEEVMWGYDKDSSLTTAVTVGSLDEFTEGRLIPLLVGSIAGAQAYTPFVVTSKSGFGFALWCIEAGISRRHYSPPGFTLPDDKINFFNWVTVAASLGNDASTVEYLTKMDTKKATGQEKSDKKVAHLEPEIRGTSLRDSKWSIPGFDSHSPQSTHSPQPVLSPQSSVVHSPWRDRECGSTLLNAHEEKASRTYYICGRRGFRALPVPINDQ</sequence>
<accession>A0A232M721</accession>
<keyword evidence="3" id="KW-1185">Reference proteome</keyword>
<evidence type="ECO:0000313" key="2">
    <source>
        <dbReference type="EMBL" id="OXV12199.1"/>
    </source>
</evidence>
<proteinExistence type="predicted"/>
<protein>
    <submittedName>
        <fullName evidence="2">Uncharacterized protein</fullName>
    </submittedName>
</protein>
<dbReference type="Proteomes" id="UP000243515">
    <property type="component" value="Unassembled WGS sequence"/>
</dbReference>
<feature type="region of interest" description="Disordered" evidence="1">
    <location>
        <begin position="158"/>
        <end position="192"/>
    </location>
</feature>